<dbReference type="OrthoDB" id="276744at2759"/>
<keyword evidence="2" id="KW-1185">Reference proteome</keyword>
<dbReference type="PANTHER" id="PTHR33332">
    <property type="entry name" value="REVERSE TRANSCRIPTASE DOMAIN-CONTAINING PROTEIN"/>
    <property type="match status" value="1"/>
</dbReference>
<name>A0A8K1G2C5_9PASS</name>
<accession>A0A8K1G2C5</accession>
<dbReference type="Proteomes" id="UP000796761">
    <property type="component" value="Unassembled WGS sequence"/>
</dbReference>
<gene>
    <name evidence="1" type="ORF">HGM15179_016578</name>
</gene>
<evidence type="ECO:0000313" key="2">
    <source>
        <dbReference type="Proteomes" id="UP000796761"/>
    </source>
</evidence>
<comment type="caution">
    <text evidence="1">The sequence shown here is derived from an EMBL/GenBank/DDBJ whole genome shotgun (WGS) entry which is preliminary data.</text>
</comment>
<evidence type="ECO:0000313" key="1">
    <source>
        <dbReference type="EMBL" id="TRZ10529.1"/>
    </source>
</evidence>
<dbReference type="EMBL" id="SWJQ01000846">
    <property type="protein sequence ID" value="TRZ10529.1"/>
    <property type="molecule type" value="Genomic_DNA"/>
</dbReference>
<organism evidence="1 2">
    <name type="scientific">Zosterops borbonicus</name>
    <dbReference type="NCBI Taxonomy" id="364589"/>
    <lineage>
        <taxon>Eukaryota</taxon>
        <taxon>Metazoa</taxon>
        <taxon>Chordata</taxon>
        <taxon>Craniata</taxon>
        <taxon>Vertebrata</taxon>
        <taxon>Euteleostomi</taxon>
        <taxon>Archelosauria</taxon>
        <taxon>Archosauria</taxon>
        <taxon>Dinosauria</taxon>
        <taxon>Saurischia</taxon>
        <taxon>Theropoda</taxon>
        <taxon>Coelurosauria</taxon>
        <taxon>Aves</taxon>
        <taxon>Neognathae</taxon>
        <taxon>Neoaves</taxon>
        <taxon>Telluraves</taxon>
        <taxon>Australaves</taxon>
        <taxon>Passeriformes</taxon>
        <taxon>Sylvioidea</taxon>
        <taxon>Zosteropidae</taxon>
        <taxon>Zosterops</taxon>
    </lineage>
</organism>
<protein>
    <submittedName>
        <fullName evidence="1">Uncharacterized protein</fullName>
    </submittedName>
</protein>
<dbReference type="AlphaFoldDB" id="A0A8K1G2C5"/>
<reference evidence="1" key="1">
    <citation type="submission" date="2019-04" db="EMBL/GenBank/DDBJ databases">
        <title>Genome assembly of Zosterops borbonicus 15179.</title>
        <authorList>
            <person name="Leroy T."/>
            <person name="Anselmetti Y."/>
            <person name="Tilak M.-K."/>
            <person name="Nabholz B."/>
        </authorList>
    </citation>
    <scope>NUCLEOTIDE SEQUENCE</scope>
    <source>
        <strain evidence="1">HGM_15179</strain>
        <tissue evidence="1">Muscle</tissue>
    </source>
</reference>
<sequence length="147" mass="16561">MIQNWEEMLTLLRTEKPCRETSINQRQNITNQVRFNKEKCRILYLGWGNPGSTDTPEMLESSAIVLIAGKLNMSQQCPGSQEGHPCPGGIRPSVASQAREGIVLLCSDLGQPHLECWGQFWVPQYKKGLQPLESVQRRAVRMVKEGP</sequence>
<proteinExistence type="predicted"/>